<dbReference type="InterPro" id="IPR011009">
    <property type="entry name" value="Kinase-like_dom_sf"/>
</dbReference>
<keyword evidence="6" id="KW-0472">Membrane</keyword>
<dbReference type="GO" id="GO:0016301">
    <property type="term" value="F:kinase activity"/>
    <property type="evidence" value="ECO:0007669"/>
    <property type="project" value="UniProtKB-KW"/>
</dbReference>
<evidence type="ECO:0000256" key="3">
    <source>
        <dbReference type="ARBA" id="ARBA00022777"/>
    </source>
</evidence>
<dbReference type="PANTHER" id="PTHR43289:SF6">
    <property type="entry name" value="SERINE_THREONINE-PROTEIN KINASE NEKL-3"/>
    <property type="match status" value="1"/>
</dbReference>
<dbReference type="InterPro" id="IPR042095">
    <property type="entry name" value="SUMF_sf"/>
</dbReference>
<dbReference type="Gene3D" id="1.10.510.10">
    <property type="entry name" value="Transferase(Phosphotransferase) domain 1"/>
    <property type="match status" value="1"/>
</dbReference>
<gene>
    <name evidence="8" type="ORF">MOV92_15680</name>
</gene>
<keyword evidence="2" id="KW-0547">Nucleotide-binding</keyword>
<evidence type="ECO:0000256" key="5">
    <source>
        <dbReference type="SAM" id="MobiDB-lite"/>
    </source>
</evidence>
<sequence length="673" mass="73359">MSNVTPQTDAVSAPMPEIPGYRLSRIINHGGLSTVYLGEQIALGREVAIKIMLPHALADEVSRRRFENEVRTIARLEHPHVVSIHEVGRTRDGLPYYAMPFLPRGHLGKRIEQGFARGEVDVISIMEPLLSALEYAHARGVVHRDVKAENVLFDVTERPLLADFGIALRRGFGARMTATGLAVGSTAYMAPEQARGEEVDGRADLYSLGVLCWEMLTGRLPFEAPDALSMAVMHAQNPIPKLPPPLKHWQRFMNRALSKQPDQRFDDAAEMATALAEIKHRGEMSGFGRMMSHLRPLKRWATPAWAGLAVVAIAVVTIAFALNRVEKDGFFRVDPATADKTSAAAADNDPTQAMMAPLPQAPLQDSLQSARTYIAQGRLASPADANAYNSLLTAWHLDSTNPEVAVVVTELTQAFANELERDLREGRDQRAREHLVNATALGQQTGTADSDAQRGLRGKAEQALQARLELAARRGDGADAGKVIALADEFGLSRAASSKLIAQARGIAGDGSVARGLSTSAISPAASVAVSFNPRPVSRGEYARFASAHQRSPALCRERVSLLRMIAPKDWKAPGFDQTESEPVVCVSISDAEAYAQWYSRQTGRRYRLPTAEEAQRMPGSSGRALSMWSADCGRNCQQRQVGGNSWRSGTPQRPLSAGRGYDDVGFRLVRER</sequence>
<keyword evidence="3 8" id="KW-0418">Kinase</keyword>
<dbReference type="RefSeq" id="WP_187313028.1">
    <property type="nucleotide sequence ID" value="NZ_CP011131.1"/>
</dbReference>
<dbReference type="SUPFAM" id="SSF56436">
    <property type="entry name" value="C-type lectin-like"/>
    <property type="match status" value="1"/>
</dbReference>
<dbReference type="InterPro" id="IPR008271">
    <property type="entry name" value="Ser/Thr_kinase_AS"/>
</dbReference>
<protein>
    <submittedName>
        <fullName evidence="8">Bifunctional serine/threonine-protein kinase/formylglycine-generating enzyme family protein</fullName>
    </submittedName>
</protein>
<dbReference type="InterPro" id="IPR005532">
    <property type="entry name" value="SUMF_dom"/>
</dbReference>
<evidence type="ECO:0000313" key="9">
    <source>
        <dbReference type="Proteomes" id="UP000829194"/>
    </source>
</evidence>
<dbReference type="Pfam" id="PF03781">
    <property type="entry name" value="FGE-sulfatase"/>
    <property type="match status" value="1"/>
</dbReference>
<keyword evidence="4" id="KW-0067">ATP-binding</keyword>
<dbReference type="SMART" id="SM00220">
    <property type="entry name" value="S_TKc"/>
    <property type="match status" value="1"/>
</dbReference>
<dbReference type="PROSITE" id="PS00108">
    <property type="entry name" value="PROTEIN_KINASE_ST"/>
    <property type="match status" value="1"/>
</dbReference>
<feature type="transmembrane region" description="Helical" evidence="6">
    <location>
        <begin position="300"/>
        <end position="322"/>
    </location>
</feature>
<dbReference type="EMBL" id="CP093547">
    <property type="protein sequence ID" value="UNP27935.1"/>
    <property type="molecule type" value="Genomic_DNA"/>
</dbReference>
<keyword evidence="9" id="KW-1185">Reference proteome</keyword>
<keyword evidence="6" id="KW-1133">Transmembrane helix</keyword>
<dbReference type="Gene3D" id="3.30.200.20">
    <property type="entry name" value="Phosphorylase Kinase, domain 1"/>
    <property type="match status" value="1"/>
</dbReference>
<feature type="domain" description="Protein kinase" evidence="7">
    <location>
        <begin position="21"/>
        <end position="276"/>
    </location>
</feature>
<dbReference type="SUPFAM" id="SSF56112">
    <property type="entry name" value="Protein kinase-like (PK-like)"/>
    <property type="match status" value="1"/>
</dbReference>
<reference evidence="8 9" key="1">
    <citation type="submission" date="2022-03" db="EMBL/GenBank/DDBJ databases">
        <title>Complete genome sequence of Lysobacter capsici VKM B-2533 and Lysobacter gummosus 10.1.1, promising sources of lytic agents.</title>
        <authorList>
            <person name="Tarlachkov S.V."/>
            <person name="Kudryakova I.V."/>
            <person name="Afoshin A.S."/>
            <person name="Leontyevskaya E.A."/>
            <person name="Leontyevskaya N.V."/>
        </authorList>
    </citation>
    <scope>NUCLEOTIDE SEQUENCE [LARGE SCALE GENOMIC DNA]</scope>
    <source>
        <strain evidence="8 9">10.1.1</strain>
    </source>
</reference>
<name>A0ABY3XBY2_9GAMM</name>
<dbReference type="PROSITE" id="PS50011">
    <property type="entry name" value="PROTEIN_KINASE_DOM"/>
    <property type="match status" value="1"/>
</dbReference>
<evidence type="ECO:0000256" key="4">
    <source>
        <dbReference type="ARBA" id="ARBA00022840"/>
    </source>
</evidence>
<dbReference type="PANTHER" id="PTHR43289">
    <property type="entry name" value="MITOGEN-ACTIVATED PROTEIN KINASE KINASE KINASE 20-RELATED"/>
    <property type="match status" value="1"/>
</dbReference>
<feature type="compositionally biased region" description="Polar residues" evidence="5">
    <location>
        <begin position="640"/>
        <end position="654"/>
    </location>
</feature>
<keyword evidence="1" id="KW-0808">Transferase</keyword>
<organism evidence="8 9">
    <name type="scientific">Lysobacter gummosus</name>
    <dbReference type="NCBI Taxonomy" id="262324"/>
    <lineage>
        <taxon>Bacteria</taxon>
        <taxon>Pseudomonadati</taxon>
        <taxon>Pseudomonadota</taxon>
        <taxon>Gammaproteobacteria</taxon>
        <taxon>Lysobacterales</taxon>
        <taxon>Lysobacteraceae</taxon>
        <taxon>Lysobacter</taxon>
    </lineage>
</organism>
<evidence type="ECO:0000256" key="2">
    <source>
        <dbReference type="ARBA" id="ARBA00022741"/>
    </source>
</evidence>
<evidence type="ECO:0000256" key="1">
    <source>
        <dbReference type="ARBA" id="ARBA00022679"/>
    </source>
</evidence>
<feature type="region of interest" description="Disordered" evidence="5">
    <location>
        <begin position="640"/>
        <end position="661"/>
    </location>
</feature>
<evidence type="ECO:0000313" key="8">
    <source>
        <dbReference type="EMBL" id="UNP27935.1"/>
    </source>
</evidence>
<dbReference type="Proteomes" id="UP000829194">
    <property type="component" value="Chromosome"/>
</dbReference>
<evidence type="ECO:0000256" key="6">
    <source>
        <dbReference type="SAM" id="Phobius"/>
    </source>
</evidence>
<proteinExistence type="predicted"/>
<dbReference type="InterPro" id="IPR016187">
    <property type="entry name" value="CTDL_fold"/>
</dbReference>
<keyword evidence="6" id="KW-0812">Transmembrane</keyword>
<evidence type="ECO:0000259" key="7">
    <source>
        <dbReference type="PROSITE" id="PS50011"/>
    </source>
</evidence>
<dbReference type="Pfam" id="PF00069">
    <property type="entry name" value="Pkinase"/>
    <property type="match status" value="1"/>
</dbReference>
<dbReference type="CDD" id="cd14014">
    <property type="entry name" value="STKc_PknB_like"/>
    <property type="match status" value="1"/>
</dbReference>
<accession>A0ABY3XBY2</accession>
<dbReference type="Gene3D" id="3.90.1580.10">
    <property type="entry name" value="paralog of FGE (formylglycine-generating enzyme)"/>
    <property type="match status" value="1"/>
</dbReference>
<dbReference type="InterPro" id="IPR000719">
    <property type="entry name" value="Prot_kinase_dom"/>
</dbReference>